<reference evidence="2 3" key="1">
    <citation type="submission" date="2016-12" db="EMBL/GenBank/DDBJ databases">
        <title>The draft genome sequence of Actinophytocola sp. 11-183.</title>
        <authorList>
            <person name="Wang W."/>
            <person name="Yuan L."/>
        </authorList>
    </citation>
    <scope>NUCLEOTIDE SEQUENCE [LARGE SCALE GENOMIC DNA]</scope>
    <source>
        <strain evidence="2 3">11-183</strain>
    </source>
</reference>
<dbReference type="GO" id="GO:0003700">
    <property type="term" value="F:DNA-binding transcription factor activity"/>
    <property type="evidence" value="ECO:0007669"/>
    <property type="project" value="InterPro"/>
</dbReference>
<sequence length="328" mass="35834">MLRIHFTPADLTRVSVAPHADPLWEIVFSGFRLRERRCSVTYRPWLSALGTTPGSRIAPVRAGFAVLNVLAPTGPYFPDFLTPPAGRLGLEPGLDALARTPRRELRGQLERLASYATLPSWARPLADADAGALTWFTDTLRAYHRAAIAPFAQLAEQSVAADRSYRLHKLATEGVEGLWASMRPMMRWSPPVLEVDYSVDRDVYLNGRGLRLVPSYFCQHVPVGLADPDLPPVLVYPIAQQFAWDRVKPARGSLDKLVGTTRGAVLRAMGLGVTAGELARRTNTSAASISRHTSVLRNAGLARCDREGAAVLHSLTDLGRALVEADQG</sequence>
<dbReference type="STRING" id="1912961.BU204_31685"/>
<dbReference type="EMBL" id="MSIE01000076">
    <property type="protein sequence ID" value="OLF10367.1"/>
    <property type="molecule type" value="Genomic_DNA"/>
</dbReference>
<evidence type="ECO:0000313" key="2">
    <source>
        <dbReference type="EMBL" id="OLF10367.1"/>
    </source>
</evidence>
<keyword evidence="3" id="KW-1185">Reference proteome</keyword>
<comment type="caution">
    <text evidence="2">The sequence shown here is derived from an EMBL/GenBank/DDBJ whole genome shotgun (WGS) entry which is preliminary data.</text>
</comment>
<dbReference type="InterPro" id="IPR036388">
    <property type="entry name" value="WH-like_DNA-bd_sf"/>
</dbReference>
<dbReference type="InterPro" id="IPR001845">
    <property type="entry name" value="HTH_ArsR_DNA-bd_dom"/>
</dbReference>
<accession>A0A1Q8C7N2</accession>
<dbReference type="CDD" id="cd00090">
    <property type="entry name" value="HTH_ARSR"/>
    <property type="match status" value="1"/>
</dbReference>
<dbReference type="InterPro" id="IPR036390">
    <property type="entry name" value="WH_DNA-bd_sf"/>
</dbReference>
<dbReference type="OrthoDB" id="3808065at2"/>
<dbReference type="AlphaFoldDB" id="A0A1Q8C7N2"/>
<feature type="domain" description="HTH arsR-type" evidence="1">
    <location>
        <begin position="252"/>
        <end position="327"/>
    </location>
</feature>
<protein>
    <recommendedName>
        <fullName evidence="1">HTH arsR-type domain-containing protein</fullName>
    </recommendedName>
</protein>
<gene>
    <name evidence="2" type="ORF">BU204_31685</name>
</gene>
<dbReference type="SUPFAM" id="SSF46785">
    <property type="entry name" value="Winged helix' DNA-binding domain"/>
    <property type="match status" value="1"/>
</dbReference>
<dbReference type="RefSeq" id="WP_075129475.1">
    <property type="nucleotide sequence ID" value="NZ_MSIE01000076.1"/>
</dbReference>
<organism evidence="2 3">
    <name type="scientific">Actinophytocola xanthii</name>
    <dbReference type="NCBI Taxonomy" id="1912961"/>
    <lineage>
        <taxon>Bacteria</taxon>
        <taxon>Bacillati</taxon>
        <taxon>Actinomycetota</taxon>
        <taxon>Actinomycetes</taxon>
        <taxon>Pseudonocardiales</taxon>
        <taxon>Pseudonocardiaceae</taxon>
    </lineage>
</organism>
<name>A0A1Q8C7N2_9PSEU</name>
<dbReference type="Gene3D" id="1.10.10.10">
    <property type="entry name" value="Winged helix-like DNA-binding domain superfamily/Winged helix DNA-binding domain"/>
    <property type="match status" value="1"/>
</dbReference>
<proteinExistence type="predicted"/>
<evidence type="ECO:0000259" key="1">
    <source>
        <dbReference type="SMART" id="SM00418"/>
    </source>
</evidence>
<dbReference type="SMART" id="SM00418">
    <property type="entry name" value="HTH_ARSR"/>
    <property type="match status" value="1"/>
</dbReference>
<evidence type="ECO:0000313" key="3">
    <source>
        <dbReference type="Proteomes" id="UP000185596"/>
    </source>
</evidence>
<dbReference type="InterPro" id="IPR011991">
    <property type="entry name" value="ArsR-like_HTH"/>
</dbReference>
<dbReference type="Proteomes" id="UP000185596">
    <property type="component" value="Unassembled WGS sequence"/>
</dbReference>